<evidence type="ECO:0000313" key="5">
    <source>
        <dbReference type="EMBL" id="ROT76906.1"/>
    </source>
</evidence>
<dbReference type="Proteomes" id="UP000283509">
    <property type="component" value="Unassembled WGS sequence"/>
</dbReference>
<feature type="domain" description="Pyrroline-5-carboxylate reductase catalytic N-terminal" evidence="4">
    <location>
        <begin position="7"/>
        <end position="49"/>
    </location>
</feature>
<evidence type="ECO:0000256" key="2">
    <source>
        <dbReference type="SAM" id="MobiDB-lite"/>
    </source>
</evidence>
<keyword evidence="3" id="KW-0812">Transmembrane</keyword>
<dbReference type="GO" id="GO:0005768">
    <property type="term" value="C:endosome"/>
    <property type="evidence" value="ECO:0007669"/>
    <property type="project" value="TreeGrafter"/>
</dbReference>
<dbReference type="PRINTS" id="PR01217">
    <property type="entry name" value="PRICHEXTENSN"/>
</dbReference>
<feature type="region of interest" description="Disordered" evidence="2">
    <location>
        <begin position="415"/>
        <end position="529"/>
    </location>
</feature>
<dbReference type="SUPFAM" id="SSF51735">
    <property type="entry name" value="NAD(P)-binding Rossmann-fold domains"/>
    <property type="match status" value="1"/>
</dbReference>
<evidence type="ECO:0000313" key="6">
    <source>
        <dbReference type="Proteomes" id="UP000283509"/>
    </source>
</evidence>
<gene>
    <name evidence="5" type="ORF">C7M84_004491</name>
</gene>
<protein>
    <submittedName>
        <fullName evidence="5">Putative metalloreductase STEAP3 isoform X6</fullName>
    </submittedName>
</protein>
<comment type="caution">
    <text evidence="5">The sequence shown here is derived from an EMBL/GenBank/DDBJ whole genome shotgun (WGS) entry which is preliminary data.</text>
</comment>
<name>A0A3R7PMM3_PENVA</name>
<feature type="region of interest" description="Disordered" evidence="2">
    <location>
        <begin position="377"/>
        <end position="401"/>
    </location>
</feature>
<evidence type="ECO:0000259" key="4">
    <source>
        <dbReference type="Pfam" id="PF03807"/>
    </source>
</evidence>
<dbReference type="GO" id="GO:0005886">
    <property type="term" value="C:plasma membrane"/>
    <property type="evidence" value="ECO:0007669"/>
    <property type="project" value="TreeGrafter"/>
</dbReference>
<feature type="compositionally biased region" description="Pro residues" evidence="2">
    <location>
        <begin position="503"/>
        <end position="518"/>
    </location>
</feature>
<dbReference type="GO" id="GO:0015677">
    <property type="term" value="P:copper ion import"/>
    <property type="evidence" value="ECO:0007669"/>
    <property type="project" value="TreeGrafter"/>
</dbReference>
<evidence type="ECO:0000256" key="1">
    <source>
        <dbReference type="ARBA" id="ARBA00023002"/>
    </source>
</evidence>
<evidence type="ECO:0000256" key="3">
    <source>
        <dbReference type="SAM" id="Phobius"/>
    </source>
</evidence>
<accession>A0A3R7PMM3</accession>
<dbReference type="Gene3D" id="3.40.50.720">
    <property type="entry name" value="NAD(P)-binding Rossmann-like Domain"/>
    <property type="match status" value="1"/>
</dbReference>
<feature type="transmembrane region" description="Helical" evidence="3">
    <location>
        <begin position="223"/>
        <end position="241"/>
    </location>
</feature>
<feature type="compositionally biased region" description="Pro residues" evidence="2">
    <location>
        <begin position="480"/>
        <end position="495"/>
    </location>
</feature>
<dbReference type="InterPro" id="IPR028939">
    <property type="entry name" value="P5C_Rdtase_cat_N"/>
</dbReference>
<proteinExistence type="predicted"/>
<dbReference type="InterPro" id="IPR051267">
    <property type="entry name" value="STEAP_metalloreductase"/>
</dbReference>
<dbReference type="Pfam" id="PF03807">
    <property type="entry name" value="F420_oxidored"/>
    <property type="match status" value="1"/>
</dbReference>
<feature type="transmembrane region" description="Helical" evidence="3">
    <location>
        <begin position="170"/>
        <end position="194"/>
    </location>
</feature>
<sequence length="529" mass="58340">RLKIAAITVTTLKEALEQGEVVLVAIPAEHHDSLPRHLLAGKIVVDVSNRSPDSPRRPESVAERLQECLPESHVVKAFNTLSAFALQQGDVRGSKEVPICSNSSRGRERVSALVKVLGFTPIDRGVLENARDVENIPFRFFPERQICPNIQNEEPWDWNRFIKLPLNNGMLAFALSGTVLLLMCYVPGMIAAYIQLSRGTKYSTFPSWLDRWLKARKQMAPCIPHLLLFQAFMSIFTLMATGMKQPLQWTQNLYLALGAVLTAVLAILGVATIPSVAATLTWREFDFLQRYLGWLSVVLVTLHALFKGNVFLLKNRFVCYVIPHETHPIISNRRRLFMQFDSIPETPDPTSSPNLSNLALCRSLSLACLPPPSLPLTTPSPPPRFPHPTPPHTSHSSIPPHIPYFTPPPPLSYAHPPLLSPHPSPQSLPLLTPLIPTPPPPSLPPSPQYPLSTLPPSPFLAPSPHSSTPPSPLLSLSSLPPFPPRSPPPPPPPLSFPFLPLLPSSPLPPLPLPPPHPLPRYSLMQLADS</sequence>
<keyword evidence="3" id="KW-0472">Membrane</keyword>
<keyword evidence="1" id="KW-0560">Oxidoreductase</keyword>
<dbReference type="PANTHER" id="PTHR14239">
    <property type="entry name" value="DUDULIN-RELATED"/>
    <property type="match status" value="1"/>
</dbReference>
<keyword evidence="6" id="KW-1185">Reference proteome</keyword>
<organism evidence="5 6">
    <name type="scientific">Penaeus vannamei</name>
    <name type="common">Whiteleg shrimp</name>
    <name type="synonym">Litopenaeus vannamei</name>
    <dbReference type="NCBI Taxonomy" id="6689"/>
    <lineage>
        <taxon>Eukaryota</taxon>
        <taxon>Metazoa</taxon>
        <taxon>Ecdysozoa</taxon>
        <taxon>Arthropoda</taxon>
        <taxon>Crustacea</taxon>
        <taxon>Multicrustacea</taxon>
        <taxon>Malacostraca</taxon>
        <taxon>Eumalacostraca</taxon>
        <taxon>Eucarida</taxon>
        <taxon>Decapoda</taxon>
        <taxon>Dendrobranchiata</taxon>
        <taxon>Penaeoidea</taxon>
        <taxon>Penaeidae</taxon>
        <taxon>Penaeus</taxon>
    </lineage>
</organism>
<feature type="transmembrane region" description="Helical" evidence="3">
    <location>
        <begin position="253"/>
        <end position="276"/>
    </location>
</feature>
<dbReference type="AlphaFoldDB" id="A0A3R7PMM3"/>
<dbReference type="OrthoDB" id="550646at2759"/>
<dbReference type="InterPro" id="IPR036291">
    <property type="entry name" value="NAD(P)-bd_dom_sf"/>
</dbReference>
<reference evidence="5 6" key="1">
    <citation type="submission" date="2018-04" db="EMBL/GenBank/DDBJ databases">
        <authorList>
            <person name="Zhang X."/>
            <person name="Yuan J."/>
            <person name="Li F."/>
            <person name="Xiang J."/>
        </authorList>
    </citation>
    <scope>NUCLEOTIDE SEQUENCE [LARGE SCALE GENOMIC DNA]</scope>
    <source>
        <tissue evidence="5">Muscle</tissue>
    </source>
</reference>
<feature type="compositionally biased region" description="Pro residues" evidence="2">
    <location>
        <begin position="377"/>
        <end position="391"/>
    </location>
</feature>
<feature type="compositionally biased region" description="Pro residues" evidence="2">
    <location>
        <begin position="435"/>
        <end position="472"/>
    </location>
</feature>
<dbReference type="EMBL" id="QCYY01001595">
    <property type="protein sequence ID" value="ROT76906.1"/>
    <property type="molecule type" value="Genomic_DNA"/>
</dbReference>
<keyword evidence="3" id="KW-1133">Transmembrane helix</keyword>
<feature type="transmembrane region" description="Helical" evidence="3">
    <location>
        <begin position="288"/>
        <end position="306"/>
    </location>
</feature>
<dbReference type="PANTHER" id="PTHR14239:SF0">
    <property type="entry name" value="F420-DEPENDENT NADP REDUCTASE"/>
    <property type="match status" value="1"/>
</dbReference>
<dbReference type="GO" id="GO:0008823">
    <property type="term" value="F:cupric reductase (NADH) activity"/>
    <property type="evidence" value="ECO:0007669"/>
    <property type="project" value="TreeGrafter"/>
</dbReference>
<feature type="non-terminal residue" evidence="5">
    <location>
        <position position="1"/>
    </location>
</feature>
<reference evidence="5 6" key="2">
    <citation type="submission" date="2019-01" db="EMBL/GenBank/DDBJ databases">
        <title>The decoding of complex shrimp genome reveals the adaptation for benthos swimmer, frequently molting mechanism and breeding impact on genome.</title>
        <authorList>
            <person name="Sun Y."/>
            <person name="Gao Y."/>
            <person name="Yu Y."/>
        </authorList>
    </citation>
    <scope>NUCLEOTIDE SEQUENCE [LARGE SCALE GENOMIC DNA]</scope>
    <source>
        <tissue evidence="5">Muscle</tissue>
    </source>
</reference>
<dbReference type="GO" id="GO:0052851">
    <property type="term" value="F:ferric-chelate reductase (NADPH) activity"/>
    <property type="evidence" value="ECO:0007669"/>
    <property type="project" value="TreeGrafter"/>
</dbReference>